<dbReference type="PROSITE" id="PS51257">
    <property type="entry name" value="PROKAR_LIPOPROTEIN"/>
    <property type="match status" value="1"/>
</dbReference>
<dbReference type="InterPro" id="IPR019734">
    <property type="entry name" value="TPR_rpt"/>
</dbReference>
<organism evidence="4 5">
    <name type="scientific">Candidatus Brocadia carolinensis</name>
    <dbReference type="NCBI Taxonomy" id="1004156"/>
    <lineage>
        <taxon>Bacteria</taxon>
        <taxon>Pseudomonadati</taxon>
        <taxon>Planctomycetota</taxon>
        <taxon>Candidatus Brocadiia</taxon>
        <taxon>Candidatus Brocadiales</taxon>
        <taxon>Candidatus Brocadiaceae</taxon>
        <taxon>Candidatus Brocadia</taxon>
    </lineage>
</organism>
<keyword evidence="2 3" id="KW-0802">TPR repeat</keyword>
<gene>
    <name evidence="4" type="ORF">AYP45_16550</name>
</gene>
<sequence length="245" mass="27316">MRITGKNLPLVAIASIVVGLSVYGCSKKETSENAEVTNQEVASDEGSDTQEVKKEVVLPEKMTAAEYYQFGVESIKKGGFDEAIAAWQKVLELDPTMMNAYEKLGKAYYTQGRFDKAGEIYRKQLELKPDDPMIYYSLGVVYRMNEQFEDAVKMQTKALSLNPKLATAYNELGLIYCKQKKLDEAIVAHKTALELDPKLGTAHNYLGVVYLLKGMSAEAEEEFNQFKKYEAEKSMPSAHGAPSAH</sequence>
<dbReference type="SMART" id="SM00028">
    <property type="entry name" value="TPR"/>
    <property type="match status" value="5"/>
</dbReference>
<dbReference type="PANTHER" id="PTHR44858:SF1">
    <property type="entry name" value="UDP-N-ACETYLGLUCOSAMINE--PEPTIDE N-ACETYLGLUCOSAMINYLTRANSFERASE SPINDLY-RELATED"/>
    <property type="match status" value="1"/>
</dbReference>
<proteinExistence type="predicted"/>
<evidence type="ECO:0000256" key="3">
    <source>
        <dbReference type="PROSITE-ProRule" id="PRU00339"/>
    </source>
</evidence>
<dbReference type="Pfam" id="PF13181">
    <property type="entry name" value="TPR_8"/>
    <property type="match status" value="1"/>
</dbReference>
<comment type="caution">
    <text evidence="4">The sequence shown here is derived from an EMBL/GenBank/DDBJ whole genome shotgun (WGS) entry which is preliminary data.</text>
</comment>
<dbReference type="Gene3D" id="1.25.40.10">
    <property type="entry name" value="Tetratricopeptide repeat domain"/>
    <property type="match status" value="1"/>
</dbReference>
<evidence type="ECO:0000256" key="2">
    <source>
        <dbReference type="ARBA" id="ARBA00022803"/>
    </source>
</evidence>
<protein>
    <submittedName>
        <fullName evidence="4">Uncharacterized protein</fullName>
    </submittedName>
</protein>
<dbReference type="Proteomes" id="UP000189681">
    <property type="component" value="Unassembled WGS sequence"/>
</dbReference>
<dbReference type="PANTHER" id="PTHR44858">
    <property type="entry name" value="TETRATRICOPEPTIDE REPEAT PROTEIN 6"/>
    <property type="match status" value="1"/>
</dbReference>
<feature type="repeat" description="TPR" evidence="3">
    <location>
        <begin position="166"/>
        <end position="199"/>
    </location>
</feature>
<name>A0A1V4APU3_9BACT</name>
<dbReference type="STRING" id="1004156.AYP45_16550"/>
<dbReference type="PROSITE" id="PS50293">
    <property type="entry name" value="TPR_REGION"/>
    <property type="match status" value="3"/>
</dbReference>
<evidence type="ECO:0000313" key="5">
    <source>
        <dbReference type="Proteomes" id="UP000189681"/>
    </source>
</evidence>
<feature type="repeat" description="TPR" evidence="3">
    <location>
        <begin position="98"/>
        <end position="131"/>
    </location>
</feature>
<keyword evidence="1" id="KW-0677">Repeat</keyword>
<dbReference type="EMBL" id="AYTS01000171">
    <property type="protein sequence ID" value="OOP55137.1"/>
    <property type="molecule type" value="Genomic_DNA"/>
</dbReference>
<feature type="repeat" description="TPR" evidence="3">
    <location>
        <begin position="132"/>
        <end position="165"/>
    </location>
</feature>
<evidence type="ECO:0000256" key="1">
    <source>
        <dbReference type="ARBA" id="ARBA00022737"/>
    </source>
</evidence>
<dbReference type="Pfam" id="PF13414">
    <property type="entry name" value="TPR_11"/>
    <property type="match status" value="2"/>
</dbReference>
<accession>A0A1V4APU3</accession>
<reference evidence="4 5" key="1">
    <citation type="journal article" date="2017" name="Water Res.">
        <title>Discovery and metagenomic analysis of an anammox bacterial enrichment related to Candidatus "Brocadia caroliniensis" in a full-scale glycerol-fed nitritation-denitritation separate centrate treatment process.</title>
        <authorList>
            <person name="Park H."/>
            <person name="Brotto A.C."/>
            <person name="van Loosdrecht M.C."/>
            <person name="Chandran K."/>
        </authorList>
    </citation>
    <scope>NUCLEOTIDE SEQUENCE [LARGE SCALE GENOMIC DNA]</scope>
    <source>
        <strain evidence="4">26THWARD</strain>
    </source>
</reference>
<dbReference type="SUPFAM" id="SSF48452">
    <property type="entry name" value="TPR-like"/>
    <property type="match status" value="1"/>
</dbReference>
<evidence type="ECO:0000313" key="4">
    <source>
        <dbReference type="EMBL" id="OOP55137.1"/>
    </source>
</evidence>
<dbReference type="InterPro" id="IPR011990">
    <property type="entry name" value="TPR-like_helical_dom_sf"/>
</dbReference>
<feature type="repeat" description="TPR" evidence="3">
    <location>
        <begin position="64"/>
        <end position="97"/>
    </location>
</feature>
<dbReference type="PROSITE" id="PS50005">
    <property type="entry name" value="TPR"/>
    <property type="match status" value="4"/>
</dbReference>
<dbReference type="AlphaFoldDB" id="A0A1V4APU3"/>
<dbReference type="InterPro" id="IPR050498">
    <property type="entry name" value="Ycf3"/>
</dbReference>